<protein>
    <submittedName>
        <fullName evidence="5">Propionate CoA-transferase</fullName>
    </submittedName>
</protein>
<evidence type="ECO:0000256" key="4">
    <source>
        <dbReference type="PIRSR" id="PIRSR000858-1"/>
    </source>
</evidence>
<organism evidence="5">
    <name type="scientific">uncultured bacterium Contigcl_1539</name>
    <dbReference type="NCBI Taxonomy" id="1393650"/>
    <lineage>
        <taxon>Bacteria</taxon>
        <taxon>environmental samples</taxon>
    </lineage>
</organism>
<evidence type="ECO:0000256" key="1">
    <source>
        <dbReference type="ARBA" id="ARBA00007154"/>
    </source>
</evidence>
<dbReference type="SMART" id="SM00882">
    <property type="entry name" value="CoA_trans"/>
    <property type="match status" value="2"/>
</dbReference>
<dbReference type="Gene3D" id="3.40.1080.10">
    <property type="entry name" value="Glutaconate Coenzyme A-transferase"/>
    <property type="match status" value="2"/>
</dbReference>
<dbReference type="InterPro" id="IPR014388">
    <property type="entry name" value="3-oxoacid_CoA-transferase"/>
</dbReference>
<dbReference type="AlphaFoldDB" id="W0FS77"/>
<evidence type="ECO:0000313" key="5">
    <source>
        <dbReference type="EMBL" id="AHF25900.1"/>
    </source>
</evidence>
<feature type="active site" description="5-glutamyl coenzyme A thioester intermediate" evidence="4">
    <location>
        <position position="325"/>
    </location>
</feature>
<proteinExistence type="inferred from homology"/>
<accession>W0FS77</accession>
<keyword evidence="2 3" id="KW-0808">Transferase</keyword>
<dbReference type="GO" id="GO:0008410">
    <property type="term" value="F:CoA-transferase activity"/>
    <property type="evidence" value="ECO:0007669"/>
    <property type="project" value="InterPro"/>
</dbReference>
<evidence type="ECO:0000256" key="2">
    <source>
        <dbReference type="ARBA" id="ARBA00022679"/>
    </source>
</evidence>
<evidence type="ECO:0000256" key="3">
    <source>
        <dbReference type="PIRNR" id="PIRNR000858"/>
    </source>
</evidence>
<dbReference type="EMBL" id="KC246858">
    <property type="protein sequence ID" value="AHF25900.1"/>
    <property type="molecule type" value="Genomic_DNA"/>
</dbReference>
<dbReference type="InterPro" id="IPR037171">
    <property type="entry name" value="NagB/RpiA_transferase-like"/>
</dbReference>
<dbReference type="SUPFAM" id="SSF100950">
    <property type="entry name" value="NagB/RpiA/CoA transferase-like"/>
    <property type="match status" value="2"/>
</dbReference>
<dbReference type="PANTHER" id="PTHR43293">
    <property type="entry name" value="ACETATE COA-TRANSFERASE YDIF"/>
    <property type="match status" value="1"/>
</dbReference>
<sequence length="516" mass="55540">MAKIITAQEAAKLIPDGATVACAGMGLSGWAEEVACAMRDSFKETGHPCNLYIKQGSAMGDWKERGLTRLGEAGPGLVTKWSAAHVGSAFTLNKLAVDNKLECWCLPQGVIVNLWREIAAGRPGMLTKVGLGTFVDPRLEGGRMNEVTKEDICKLVEFEGEEYLFYKSFNVDVAILRGTTADENGNVTFEHESVLNEGLAVAEAVKHCGGIVIVQVEYIAKAGTLHPKDVKIPGILVDYVVQATTTDACWQTEGVYYEPAFCGNVKKPVDRIKPMALSERKVICRRCAAALKKGNVVNLGIGMAADTAAIVAEEGQIDDIVLSTESGMVGGVPAALPNFGSAYNPDAIMTHNDMFDLIDGGNLDVTVLGIGEIDEKGNNNVSKFGPSLTGPGGFINITSATKTVIFCGTFMAKGKYKIGDGKLEIVEEGKIRKFVKNVEQITFSAENAPKDQNVLYITERCVFKLVDGRLTLIEIAPGIDLEKDILANMDFKPGIADDLKVMDEGMFRETWGGLKL</sequence>
<dbReference type="Pfam" id="PF01144">
    <property type="entry name" value="CoA_trans"/>
    <property type="match status" value="1"/>
</dbReference>
<name>W0FS77_9BACT</name>
<dbReference type="PIRSF" id="PIRSF000858">
    <property type="entry name" value="SCOT-t"/>
    <property type="match status" value="1"/>
</dbReference>
<dbReference type="GO" id="GO:0046952">
    <property type="term" value="P:ketone body catabolic process"/>
    <property type="evidence" value="ECO:0007669"/>
    <property type="project" value="InterPro"/>
</dbReference>
<reference evidence="5" key="1">
    <citation type="journal article" date="2013" name="PLoS ONE">
        <title>Metagenomic insights into the carbohydrate-active enzymes carried by the microorganisms adhering to solid digesta in the rumen of cows.</title>
        <authorList>
            <person name="Wang L."/>
            <person name="Hatem A."/>
            <person name="Catalyurek U.V."/>
            <person name="Morrison M."/>
            <person name="Yu Z."/>
        </authorList>
    </citation>
    <scope>NUCLEOTIDE SEQUENCE</scope>
</reference>
<dbReference type="InterPro" id="IPR004165">
    <property type="entry name" value="CoA_trans_fam_I"/>
</dbReference>
<dbReference type="PANTHER" id="PTHR43293:SF1">
    <property type="entry name" value="ACETATE COA-TRANSFERASE YDIF"/>
    <property type="match status" value="1"/>
</dbReference>
<comment type="similarity">
    <text evidence="1 3">Belongs to the 3-oxoacid CoA-transferase family.</text>
</comment>